<evidence type="ECO:0000256" key="1">
    <source>
        <dbReference type="SAM" id="MobiDB-lite"/>
    </source>
</evidence>
<name>Q5SGX0_THET8</name>
<evidence type="ECO:0000313" key="3">
    <source>
        <dbReference type="Proteomes" id="UP000000532"/>
    </source>
</evidence>
<dbReference type="EnsemblBacteria" id="BAD71783">
    <property type="protein sequence ID" value="BAD71783"/>
    <property type="gene ID" value="BAD71783"/>
</dbReference>
<accession>Q5SGX0</accession>
<keyword evidence="3" id="KW-1185">Reference proteome</keyword>
<dbReference type="AlphaFoldDB" id="Q5SGX0"/>
<proteinExistence type="predicted"/>
<dbReference type="HOGENOM" id="CLU_3428402_0_0_0"/>
<organism evidence="2 3">
    <name type="scientific">Thermus thermophilus (strain ATCC 27634 / DSM 579 / HB8)</name>
    <dbReference type="NCBI Taxonomy" id="300852"/>
    <lineage>
        <taxon>Bacteria</taxon>
        <taxon>Thermotogati</taxon>
        <taxon>Deinococcota</taxon>
        <taxon>Deinococci</taxon>
        <taxon>Thermales</taxon>
        <taxon>Thermaceae</taxon>
        <taxon>Thermus</taxon>
    </lineage>
</organism>
<gene>
    <name evidence="2" type="ordered locus">TTHA1960</name>
</gene>
<dbReference type="KEGG" id="ttj:TTHA1960"/>
<sequence length="20" mass="2019">MLACASMGAPAKGPQRAFPD</sequence>
<reference evidence="2 3" key="1">
    <citation type="submission" date="2004-11" db="EMBL/GenBank/DDBJ databases">
        <title>Complete genome sequence of Thermus thermophilus HB8.</title>
        <authorList>
            <person name="Masui R."/>
            <person name="Kurokawa K."/>
            <person name="Nakagawa N."/>
            <person name="Tokunaga F."/>
            <person name="Koyama Y."/>
            <person name="Shibata T."/>
            <person name="Oshima T."/>
            <person name="Yokoyama S."/>
            <person name="Yasunaga T."/>
            <person name="Kuramitsu S."/>
        </authorList>
    </citation>
    <scope>NUCLEOTIDE SEQUENCE [LARGE SCALE GENOMIC DNA]</scope>
    <source>
        <strain evidence="3">ATCC 27634 / DSM 579 / HB8</strain>
    </source>
</reference>
<protein>
    <submittedName>
        <fullName evidence="2">Uncharacterized protein</fullName>
    </submittedName>
</protein>
<dbReference type="EMBL" id="AP008226">
    <property type="protein sequence ID" value="BAD71783.1"/>
    <property type="molecule type" value="Genomic_DNA"/>
</dbReference>
<feature type="region of interest" description="Disordered" evidence="1">
    <location>
        <begin position="1"/>
        <end position="20"/>
    </location>
</feature>
<evidence type="ECO:0000313" key="2">
    <source>
        <dbReference type="EMBL" id="BAD71783.1"/>
    </source>
</evidence>
<dbReference type="Proteomes" id="UP000000532">
    <property type="component" value="Chromosome"/>
</dbReference>